<comment type="caution">
    <text evidence="6">The sequence shown here is derived from an EMBL/GenBank/DDBJ whole genome shotgun (WGS) entry which is preliminary data.</text>
</comment>
<dbReference type="Gene3D" id="4.10.1080.10">
    <property type="entry name" value="TSP type-3 repeat"/>
    <property type="match status" value="2"/>
</dbReference>
<feature type="region of interest" description="Disordered" evidence="5">
    <location>
        <begin position="1"/>
        <end position="20"/>
    </location>
</feature>
<evidence type="ECO:0000256" key="3">
    <source>
        <dbReference type="ARBA" id="ARBA00022729"/>
    </source>
</evidence>
<feature type="region of interest" description="Disordered" evidence="5">
    <location>
        <begin position="277"/>
        <end position="321"/>
    </location>
</feature>
<feature type="compositionally biased region" description="Acidic residues" evidence="5">
    <location>
        <begin position="183"/>
        <end position="208"/>
    </location>
</feature>
<keyword evidence="2" id="KW-0964">Secreted</keyword>
<feature type="compositionally biased region" description="Acidic residues" evidence="5">
    <location>
        <begin position="221"/>
        <end position="239"/>
    </location>
</feature>
<protein>
    <recommendedName>
        <fullName evidence="7">Cohesin domain-containing protein</fullName>
    </recommendedName>
</protein>
<dbReference type="InterPro" id="IPR003367">
    <property type="entry name" value="Thrombospondin_3-like_rpt"/>
</dbReference>
<dbReference type="SUPFAM" id="SSF103647">
    <property type="entry name" value="TSP type-3 repeat"/>
    <property type="match status" value="2"/>
</dbReference>
<feature type="region of interest" description="Disordered" evidence="5">
    <location>
        <begin position="156"/>
        <end position="261"/>
    </location>
</feature>
<dbReference type="AlphaFoldDB" id="X0SQM2"/>
<evidence type="ECO:0000256" key="1">
    <source>
        <dbReference type="ARBA" id="ARBA00004613"/>
    </source>
</evidence>
<name>X0SQM2_9ZZZZ</name>
<dbReference type="InterPro" id="IPR059100">
    <property type="entry name" value="TSP3_bac"/>
</dbReference>
<dbReference type="Gene3D" id="2.60.40.680">
    <property type="match status" value="1"/>
</dbReference>
<dbReference type="InterPro" id="IPR028974">
    <property type="entry name" value="TSP_type-3_rpt"/>
</dbReference>
<dbReference type="Pfam" id="PF18884">
    <property type="entry name" value="TSP3_bac"/>
    <property type="match status" value="1"/>
</dbReference>
<keyword evidence="4" id="KW-0106">Calcium</keyword>
<dbReference type="InterPro" id="IPR017897">
    <property type="entry name" value="Thrombospondin_3_rpt"/>
</dbReference>
<reference evidence="6" key="1">
    <citation type="journal article" date="2014" name="Front. Microbiol.">
        <title>High frequency of phylogenetically diverse reductive dehalogenase-homologous genes in deep subseafloor sedimentary metagenomes.</title>
        <authorList>
            <person name="Kawai M."/>
            <person name="Futagami T."/>
            <person name="Toyoda A."/>
            <person name="Takaki Y."/>
            <person name="Nishi S."/>
            <person name="Hori S."/>
            <person name="Arai W."/>
            <person name="Tsubouchi T."/>
            <person name="Morono Y."/>
            <person name="Uchiyama I."/>
            <person name="Ito T."/>
            <person name="Fujiyama A."/>
            <person name="Inagaki F."/>
            <person name="Takami H."/>
        </authorList>
    </citation>
    <scope>NUCLEOTIDE SEQUENCE</scope>
    <source>
        <strain evidence="6">Expedition CK06-06</strain>
    </source>
</reference>
<evidence type="ECO:0000256" key="4">
    <source>
        <dbReference type="ARBA" id="ARBA00022837"/>
    </source>
</evidence>
<dbReference type="GO" id="GO:0005509">
    <property type="term" value="F:calcium ion binding"/>
    <property type="evidence" value="ECO:0007669"/>
    <property type="project" value="InterPro"/>
</dbReference>
<dbReference type="GO" id="GO:0007155">
    <property type="term" value="P:cell adhesion"/>
    <property type="evidence" value="ECO:0007669"/>
    <property type="project" value="InterPro"/>
</dbReference>
<comment type="subcellular location">
    <subcellularLocation>
        <location evidence="1">Secreted</location>
    </subcellularLocation>
</comment>
<evidence type="ECO:0000313" key="6">
    <source>
        <dbReference type="EMBL" id="GAF77431.1"/>
    </source>
</evidence>
<evidence type="ECO:0000256" key="2">
    <source>
        <dbReference type="ARBA" id="ARBA00022525"/>
    </source>
</evidence>
<dbReference type="PANTHER" id="PTHR10199">
    <property type="entry name" value="THROMBOSPONDIN"/>
    <property type="match status" value="1"/>
</dbReference>
<feature type="compositionally biased region" description="Acidic residues" evidence="5">
    <location>
        <begin position="298"/>
        <end position="319"/>
    </location>
</feature>
<dbReference type="Pfam" id="PF02412">
    <property type="entry name" value="TSP_3"/>
    <property type="match status" value="4"/>
</dbReference>
<proteinExistence type="predicted"/>
<feature type="non-terminal residue" evidence="6">
    <location>
        <position position="1"/>
    </location>
</feature>
<keyword evidence="3" id="KW-0732">Signal</keyword>
<evidence type="ECO:0000256" key="5">
    <source>
        <dbReference type="SAM" id="MobiDB-lite"/>
    </source>
</evidence>
<evidence type="ECO:0008006" key="7">
    <source>
        <dbReference type="Google" id="ProtNLM"/>
    </source>
</evidence>
<organism evidence="6">
    <name type="scientific">marine sediment metagenome</name>
    <dbReference type="NCBI Taxonomy" id="412755"/>
    <lineage>
        <taxon>unclassified sequences</taxon>
        <taxon>metagenomes</taxon>
        <taxon>ecological metagenomes</taxon>
    </lineage>
</organism>
<gene>
    <name evidence="6" type="ORF">S01H1_11193</name>
</gene>
<dbReference type="EMBL" id="BARS01005704">
    <property type="protein sequence ID" value="GAF77431.1"/>
    <property type="molecule type" value="Genomic_DNA"/>
</dbReference>
<dbReference type="FunFam" id="4.10.1080.10:FF:000001">
    <property type="entry name" value="Thrombospondin 3"/>
    <property type="match status" value="1"/>
</dbReference>
<dbReference type="PROSITE" id="PS51234">
    <property type="entry name" value="TSP3"/>
    <property type="match status" value="2"/>
</dbReference>
<sequence>PANTATSLGSTEACFPTSSGSSTDIDLFITDVSELLGWATYVIYDPALISIDVINLNMFQAADGQSSIFNASDSTPDSDGSFYASAIDLDAPPYQDSGSGVLARITVSALASGMADLTISSPSLIDVNGQPIGDINGDTIFDGLAFNAQIAIDEPCAGDSDADGDTVPDASDNCPLIPNADQTDSDGDGIGDACDDDDDDDTIPDADDNCPLVANTSQTDTDSDGLGDACDDDDDDDTIPDANDNCPLVVNASQTDTDSDGLGDACDSCPNDPNNDADSDGVCGDVDNCPNDPNPLQEDSDGDGLGDACETDDSDGDGFTDEREIYLGTDPLDACPDDPFDSAWPLDINNDGAITVVEDVLSFAGHIGAALGEPNWWQRLDLNGDGVITVVEDVLIYAGEIGQTCV</sequence>
<accession>X0SQM2</accession>